<accession>A0ACC1QBF0</accession>
<protein>
    <submittedName>
        <fullName evidence="1">Uncharacterized protein</fullName>
    </submittedName>
</protein>
<comment type="caution">
    <text evidence="1">The sequence shown here is derived from an EMBL/GenBank/DDBJ whole genome shotgun (WGS) entry which is preliminary data.</text>
</comment>
<evidence type="ECO:0000313" key="2">
    <source>
        <dbReference type="Proteomes" id="UP001148737"/>
    </source>
</evidence>
<keyword evidence="2" id="KW-1185">Reference proteome</keyword>
<proteinExistence type="predicted"/>
<dbReference type="EMBL" id="JANAKD010003232">
    <property type="protein sequence ID" value="KAJ3472331.1"/>
    <property type="molecule type" value="Genomic_DNA"/>
</dbReference>
<dbReference type="Proteomes" id="UP001148737">
    <property type="component" value="Unassembled WGS sequence"/>
</dbReference>
<evidence type="ECO:0000313" key="1">
    <source>
        <dbReference type="EMBL" id="KAJ3472331.1"/>
    </source>
</evidence>
<reference evidence="1" key="1">
    <citation type="submission" date="2022-07" db="EMBL/GenBank/DDBJ databases">
        <title>Genome Sequence of Lecanicillium saksenae.</title>
        <authorList>
            <person name="Buettner E."/>
        </authorList>
    </citation>
    <scope>NUCLEOTIDE SEQUENCE</scope>
    <source>
        <strain evidence="1">VT-O1</strain>
    </source>
</reference>
<organism evidence="1 2">
    <name type="scientific">Lecanicillium saksenae</name>
    <dbReference type="NCBI Taxonomy" id="468837"/>
    <lineage>
        <taxon>Eukaryota</taxon>
        <taxon>Fungi</taxon>
        <taxon>Dikarya</taxon>
        <taxon>Ascomycota</taxon>
        <taxon>Pezizomycotina</taxon>
        <taxon>Sordariomycetes</taxon>
        <taxon>Hypocreomycetidae</taxon>
        <taxon>Hypocreales</taxon>
        <taxon>Cordycipitaceae</taxon>
        <taxon>Lecanicillium</taxon>
    </lineage>
</organism>
<sequence>MFGYSGGAGVIYDTVRTQPGYAPELKIAGGALGGTRSRGSVDPVLVFTFANKSPRAGLIPILLQLFASQSPEFDTILRQQLKPKCSEHFYNPNTQCLEANYDAFRNQGIFSMFHSTGFISRAAEYAKGLEVTDVAPQIPLYWLQLEKDELAPVTDTSETISDLCSRGSQIEYEIETNKKFRHASYAMISVSHAFRWLDKVMSGSGADHGCTTKEVFTDRLDRDFLDTFSDKIQGFLKLTINGQPL</sequence>
<gene>
    <name evidence="1" type="ORF">NLG97_g11079</name>
</gene>
<name>A0ACC1QBF0_9HYPO</name>